<accession>A0AAN5YTV8</accession>
<dbReference type="SUPFAM" id="SSF50891">
    <property type="entry name" value="Cyclophilin-like"/>
    <property type="match status" value="1"/>
</dbReference>
<keyword evidence="5 8" id="KW-0697">Rotamase</keyword>
<evidence type="ECO:0000256" key="3">
    <source>
        <dbReference type="ARBA" id="ARBA00007365"/>
    </source>
</evidence>
<dbReference type="Pfam" id="PF00160">
    <property type="entry name" value="Pro_isomerase"/>
    <property type="match status" value="1"/>
</dbReference>
<dbReference type="PROSITE" id="PS00170">
    <property type="entry name" value="CSA_PPIASE_1"/>
    <property type="match status" value="1"/>
</dbReference>
<dbReference type="PANTHER" id="PTHR11071">
    <property type="entry name" value="PEPTIDYL-PROLYL CIS-TRANS ISOMERASE"/>
    <property type="match status" value="1"/>
</dbReference>
<gene>
    <name evidence="10" type="ORF">CNMCM8927_001543</name>
</gene>
<keyword evidence="4" id="KW-0809">Transit peptide</keyword>
<dbReference type="EMBL" id="JAAAPU010000013">
    <property type="protein sequence ID" value="KAF4208076.1"/>
    <property type="molecule type" value="Genomic_DNA"/>
</dbReference>
<dbReference type="FunFam" id="2.40.100.10:FF:000032">
    <property type="entry name" value="Peptidyl-prolyl cis-trans isomerase"/>
    <property type="match status" value="1"/>
</dbReference>
<comment type="caution">
    <text evidence="10">The sequence shown here is derived from an EMBL/GenBank/DDBJ whole genome shotgun (WGS) entry which is preliminary data.</text>
</comment>
<evidence type="ECO:0000313" key="10">
    <source>
        <dbReference type="EMBL" id="KAF4208076.1"/>
    </source>
</evidence>
<keyword evidence="6" id="KW-0496">Mitochondrion</keyword>
<reference evidence="10" key="2">
    <citation type="submission" date="2020-04" db="EMBL/GenBank/DDBJ databases">
        <authorList>
            <person name="Santos R.A.C."/>
            <person name="Steenwyk J.L."/>
            <person name="Rivero-Menendez O."/>
            <person name="Mead M.E."/>
            <person name="Silva L.P."/>
            <person name="Bastos R.W."/>
            <person name="Alastruey-Izquierdo A."/>
            <person name="Goldman G.H."/>
            <person name="Rokas A."/>
        </authorList>
    </citation>
    <scope>NUCLEOTIDE SEQUENCE</scope>
    <source>
        <strain evidence="10">CNM-CM8927</strain>
    </source>
</reference>
<dbReference type="Proteomes" id="UP000649114">
    <property type="component" value="Unassembled WGS sequence"/>
</dbReference>
<proteinExistence type="inferred from homology"/>
<dbReference type="GO" id="GO:0016018">
    <property type="term" value="F:cyclosporin A binding"/>
    <property type="evidence" value="ECO:0007669"/>
    <property type="project" value="TreeGrafter"/>
</dbReference>
<dbReference type="PANTHER" id="PTHR11071:SF385">
    <property type="entry name" value="PEPTIDYL-PROLYL CIS-TRANS ISOMERASE"/>
    <property type="match status" value="1"/>
</dbReference>
<dbReference type="Gene3D" id="2.40.100.10">
    <property type="entry name" value="Cyclophilin-like"/>
    <property type="match status" value="1"/>
</dbReference>
<feature type="domain" description="PPIase cyclophilin-type" evidence="9">
    <location>
        <begin position="83"/>
        <end position="233"/>
    </location>
</feature>
<comment type="function">
    <text evidence="8">PPIases accelerate the folding of proteins. It catalyzes the cis-trans isomerization of proline imidic peptide bonds in oligopeptides.</text>
</comment>
<dbReference type="InterPro" id="IPR029000">
    <property type="entry name" value="Cyclophilin-like_dom_sf"/>
</dbReference>
<evidence type="ECO:0000256" key="1">
    <source>
        <dbReference type="ARBA" id="ARBA00000971"/>
    </source>
</evidence>
<dbReference type="GO" id="GO:0003755">
    <property type="term" value="F:peptidyl-prolyl cis-trans isomerase activity"/>
    <property type="evidence" value="ECO:0007669"/>
    <property type="project" value="UniProtKB-UniRule"/>
</dbReference>
<evidence type="ECO:0000259" key="9">
    <source>
        <dbReference type="PROSITE" id="PS50072"/>
    </source>
</evidence>
<dbReference type="GO" id="GO:0006457">
    <property type="term" value="P:protein folding"/>
    <property type="evidence" value="ECO:0007669"/>
    <property type="project" value="InterPro"/>
</dbReference>
<dbReference type="PRINTS" id="PR00153">
    <property type="entry name" value="CSAPPISMRASE"/>
</dbReference>
<evidence type="ECO:0000256" key="6">
    <source>
        <dbReference type="ARBA" id="ARBA00023128"/>
    </source>
</evidence>
<sequence>MSQVFFDVEYSPVGTAERKLLHALPVFILHGSGPGVQLHYPSIPLFNIGAELCSKRAGLNPASSMLSNLFTDGVLLRALTAKVGRIVFNLFDKEVPKTAKNFRELCKKPAGEGYKESTFHRIIPKFMLQGGDFTRHNGTGGRSIYGEKFADENFIRKHDKEGILSMANAGPNTNGSQFFITTAVTSWLDGKHVVFGEVADEKSYSVVKEIEALGSSSGSVRSNTRPKIVDCGEL</sequence>
<name>A0AAN5YTV8_ASPLE</name>
<dbReference type="EC" id="5.2.1.8" evidence="8"/>
<dbReference type="InterPro" id="IPR020892">
    <property type="entry name" value="Cyclophilin-type_PPIase_CS"/>
</dbReference>
<evidence type="ECO:0000256" key="8">
    <source>
        <dbReference type="RuleBase" id="RU363019"/>
    </source>
</evidence>
<dbReference type="PROSITE" id="PS50072">
    <property type="entry name" value="CSA_PPIASE_2"/>
    <property type="match status" value="1"/>
</dbReference>
<reference evidence="10" key="1">
    <citation type="journal article" date="2020" name="bioRxiv">
        <title>Genomic and phenotypic heterogeneity of clinical isolates of the human pathogens Aspergillus fumigatus, Aspergillus lentulus and Aspergillus fumigatiaffinis.</title>
        <authorList>
            <person name="dos Santos R.A.C."/>
            <person name="Steenwyk J.L."/>
            <person name="Rivero-Menendez O."/>
            <person name="Mead M.E."/>
            <person name="Silva L.P."/>
            <person name="Bastos R.W."/>
            <person name="Alastruey-Izquierdo A."/>
            <person name="Goldman G.H."/>
            <person name="Rokas A."/>
        </authorList>
    </citation>
    <scope>NUCLEOTIDE SEQUENCE</scope>
    <source>
        <strain evidence="10">CNM-CM8927</strain>
    </source>
</reference>
<organism evidence="10 11">
    <name type="scientific">Aspergillus lentulus</name>
    <dbReference type="NCBI Taxonomy" id="293939"/>
    <lineage>
        <taxon>Eukaryota</taxon>
        <taxon>Fungi</taxon>
        <taxon>Dikarya</taxon>
        <taxon>Ascomycota</taxon>
        <taxon>Pezizomycotina</taxon>
        <taxon>Eurotiomycetes</taxon>
        <taxon>Eurotiomycetidae</taxon>
        <taxon>Eurotiales</taxon>
        <taxon>Aspergillaceae</taxon>
        <taxon>Aspergillus</taxon>
        <taxon>Aspergillus subgen. Fumigati</taxon>
    </lineage>
</organism>
<dbReference type="AlphaFoldDB" id="A0AAN5YTV8"/>
<evidence type="ECO:0000313" key="11">
    <source>
        <dbReference type="Proteomes" id="UP000649114"/>
    </source>
</evidence>
<comment type="similarity">
    <text evidence="3 8">Belongs to the cyclophilin-type PPIase family.</text>
</comment>
<dbReference type="GO" id="GO:0005739">
    <property type="term" value="C:mitochondrion"/>
    <property type="evidence" value="ECO:0007669"/>
    <property type="project" value="UniProtKB-SubCell"/>
</dbReference>
<evidence type="ECO:0000256" key="4">
    <source>
        <dbReference type="ARBA" id="ARBA00022946"/>
    </source>
</evidence>
<protein>
    <recommendedName>
        <fullName evidence="8">Peptidyl-prolyl cis-trans isomerase</fullName>
        <shortName evidence="8">PPIase</shortName>
        <ecNumber evidence="8">5.2.1.8</ecNumber>
    </recommendedName>
</protein>
<dbReference type="InterPro" id="IPR002130">
    <property type="entry name" value="Cyclophilin-type_PPIase_dom"/>
</dbReference>
<comment type="subcellular location">
    <subcellularLocation>
        <location evidence="2">Mitochondrion</location>
    </subcellularLocation>
</comment>
<evidence type="ECO:0000256" key="7">
    <source>
        <dbReference type="ARBA" id="ARBA00023235"/>
    </source>
</evidence>
<evidence type="ECO:0000256" key="5">
    <source>
        <dbReference type="ARBA" id="ARBA00023110"/>
    </source>
</evidence>
<evidence type="ECO:0000256" key="2">
    <source>
        <dbReference type="ARBA" id="ARBA00004173"/>
    </source>
</evidence>
<keyword evidence="7 8" id="KW-0413">Isomerase</keyword>
<comment type="catalytic activity">
    <reaction evidence="1 8">
        <text>[protein]-peptidylproline (omega=180) = [protein]-peptidylproline (omega=0)</text>
        <dbReference type="Rhea" id="RHEA:16237"/>
        <dbReference type="Rhea" id="RHEA-COMP:10747"/>
        <dbReference type="Rhea" id="RHEA-COMP:10748"/>
        <dbReference type="ChEBI" id="CHEBI:83833"/>
        <dbReference type="ChEBI" id="CHEBI:83834"/>
        <dbReference type="EC" id="5.2.1.8"/>
    </reaction>
</comment>